<evidence type="ECO:0000256" key="5">
    <source>
        <dbReference type="SAM" id="Phobius"/>
    </source>
</evidence>
<dbReference type="EMBL" id="BTRK01000004">
    <property type="protein sequence ID" value="GMR45026.1"/>
    <property type="molecule type" value="Genomic_DNA"/>
</dbReference>
<evidence type="ECO:0000256" key="2">
    <source>
        <dbReference type="ARBA" id="ARBA00022692"/>
    </source>
</evidence>
<keyword evidence="2 5" id="KW-0812">Transmembrane</keyword>
<keyword evidence="7" id="KW-1185">Reference proteome</keyword>
<feature type="transmembrane region" description="Helical" evidence="5">
    <location>
        <begin position="101"/>
        <end position="120"/>
    </location>
</feature>
<feature type="non-terminal residue" evidence="6">
    <location>
        <position position="192"/>
    </location>
</feature>
<comment type="caution">
    <text evidence="6">The sequence shown here is derived from an EMBL/GenBank/DDBJ whole genome shotgun (WGS) entry which is preliminary data.</text>
</comment>
<evidence type="ECO:0000256" key="3">
    <source>
        <dbReference type="ARBA" id="ARBA00022989"/>
    </source>
</evidence>
<protein>
    <recommendedName>
        <fullName evidence="8">G protein-coupled receptor</fullName>
    </recommendedName>
</protein>
<sequence>KLLPEICVSAGVFSVFCIGVDRFLSSLDLLRFKTKLKWFYLSVHFIAIASFSLYTVYLMVAYYTPELVFFHLYANTMFPRRVICSIPSPFHGRSIELWNRAMSLANISSVFVYAATWIVIRNYGAPLANQHLFRKICFVMAIDIAGWTITNILLFLLVKSNLREGRQFALHYIAGIAVNSGVAFKAVVYYLT</sequence>
<dbReference type="GO" id="GO:0004930">
    <property type="term" value="F:G protein-coupled receptor activity"/>
    <property type="evidence" value="ECO:0007669"/>
    <property type="project" value="InterPro"/>
</dbReference>
<keyword evidence="4 5" id="KW-0472">Membrane</keyword>
<dbReference type="Proteomes" id="UP001328107">
    <property type="component" value="Unassembled WGS sequence"/>
</dbReference>
<evidence type="ECO:0000256" key="1">
    <source>
        <dbReference type="ARBA" id="ARBA00004370"/>
    </source>
</evidence>
<evidence type="ECO:0008006" key="8">
    <source>
        <dbReference type="Google" id="ProtNLM"/>
    </source>
</evidence>
<reference evidence="7" key="1">
    <citation type="submission" date="2022-10" db="EMBL/GenBank/DDBJ databases">
        <title>Genome assembly of Pristionchus species.</title>
        <authorList>
            <person name="Yoshida K."/>
            <person name="Sommer R.J."/>
        </authorList>
    </citation>
    <scope>NUCLEOTIDE SEQUENCE [LARGE SCALE GENOMIC DNA]</scope>
    <source>
        <strain evidence="7">RS5460</strain>
    </source>
</reference>
<feature type="transmembrane region" description="Helical" evidence="5">
    <location>
        <begin position="36"/>
        <end position="63"/>
    </location>
</feature>
<dbReference type="AlphaFoldDB" id="A0AAN5CII9"/>
<evidence type="ECO:0000313" key="7">
    <source>
        <dbReference type="Proteomes" id="UP001328107"/>
    </source>
</evidence>
<feature type="transmembrane region" description="Helical" evidence="5">
    <location>
        <begin position="169"/>
        <end position="191"/>
    </location>
</feature>
<dbReference type="InterPro" id="IPR047130">
    <property type="entry name" value="7TM_GPCR_Srsx_nematod"/>
</dbReference>
<dbReference type="SMART" id="SM01381">
    <property type="entry name" value="7TM_GPCR_Srsx"/>
    <property type="match status" value="1"/>
</dbReference>
<dbReference type="GO" id="GO:0016020">
    <property type="term" value="C:membrane"/>
    <property type="evidence" value="ECO:0007669"/>
    <property type="project" value="UniProtKB-SubCell"/>
</dbReference>
<evidence type="ECO:0000256" key="4">
    <source>
        <dbReference type="ARBA" id="ARBA00023136"/>
    </source>
</evidence>
<dbReference type="PANTHER" id="PTHR23360:SF5">
    <property type="entry name" value="G-PROTEIN COUPLED RECEPTORS FAMILY 1 PROFILE DOMAIN-CONTAINING PROTEIN"/>
    <property type="match status" value="1"/>
</dbReference>
<feature type="transmembrane region" description="Helical" evidence="5">
    <location>
        <begin position="132"/>
        <end position="157"/>
    </location>
</feature>
<dbReference type="InterPro" id="IPR019424">
    <property type="entry name" value="7TM_GPCR_Srsx"/>
</dbReference>
<keyword evidence="3 5" id="KW-1133">Transmembrane helix</keyword>
<evidence type="ECO:0000313" key="6">
    <source>
        <dbReference type="EMBL" id="GMR45026.1"/>
    </source>
</evidence>
<proteinExistence type="predicted"/>
<dbReference type="InterPro" id="IPR000276">
    <property type="entry name" value="GPCR_Rhodpsn"/>
</dbReference>
<feature type="non-terminal residue" evidence="6">
    <location>
        <position position="1"/>
    </location>
</feature>
<accession>A0AAN5CII9</accession>
<organism evidence="6 7">
    <name type="scientific">Pristionchus mayeri</name>
    <dbReference type="NCBI Taxonomy" id="1317129"/>
    <lineage>
        <taxon>Eukaryota</taxon>
        <taxon>Metazoa</taxon>
        <taxon>Ecdysozoa</taxon>
        <taxon>Nematoda</taxon>
        <taxon>Chromadorea</taxon>
        <taxon>Rhabditida</taxon>
        <taxon>Rhabditina</taxon>
        <taxon>Diplogasteromorpha</taxon>
        <taxon>Diplogasteroidea</taxon>
        <taxon>Neodiplogasteridae</taxon>
        <taxon>Pristionchus</taxon>
    </lineage>
</organism>
<name>A0AAN5CII9_9BILA</name>
<comment type="subcellular location">
    <subcellularLocation>
        <location evidence="1">Membrane</location>
    </subcellularLocation>
</comment>
<dbReference type="PANTHER" id="PTHR23360">
    <property type="entry name" value="G-PROTEIN COUPLED RECEPTORS FAMILY 1 PROFILE DOMAIN-CONTAINING PROTEIN-RELATED"/>
    <property type="match status" value="1"/>
</dbReference>
<dbReference type="Pfam" id="PF10320">
    <property type="entry name" value="7TM_GPCR_Srsx"/>
    <property type="match status" value="1"/>
</dbReference>
<gene>
    <name evidence="6" type="ORF">PMAYCL1PPCAC_15221</name>
</gene>